<feature type="region of interest" description="Disordered" evidence="1">
    <location>
        <begin position="145"/>
        <end position="181"/>
    </location>
</feature>
<dbReference type="Proteomes" id="UP000001921">
    <property type="component" value="Chromosome"/>
</dbReference>
<dbReference type="eggNOG" id="ENOG5030XR8">
    <property type="taxonomic scope" value="Bacteria"/>
</dbReference>
<dbReference type="HOGENOM" id="CLU_077348_2_0_0"/>
<organism evidence="2">
    <name type="scientific">Fusobacterium polymorphum ATCC 10953</name>
    <dbReference type="NCBI Taxonomy" id="393480"/>
    <lineage>
        <taxon>Bacteria</taxon>
        <taxon>Fusobacteriati</taxon>
        <taxon>Fusobacteriota</taxon>
        <taxon>Fusobacteriia</taxon>
        <taxon>Fusobacteriales</taxon>
        <taxon>Fusobacteriaceae</taxon>
        <taxon>Fusobacterium</taxon>
    </lineage>
</organism>
<dbReference type="EMBL" id="CM000440">
    <property type="protein sequence ID" value="EDK89472.1"/>
    <property type="molecule type" value="Genomic_DNA"/>
</dbReference>
<evidence type="ECO:0000313" key="2">
    <source>
        <dbReference type="EMBL" id="EDK89472.1"/>
    </source>
</evidence>
<name>A5TX47_FUSNP</name>
<accession>A5TX47</accession>
<protein>
    <recommendedName>
        <fullName evidence="3">Phage portal protein</fullName>
    </recommendedName>
</protein>
<evidence type="ECO:0000256" key="1">
    <source>
        <dbReference type="SAM" id="MobiDB-lite"/>
    </source>
</evidence>
<reference evidence="2" key="1">
    <citation type="submission" date="2006-07" db="EMBL/GenBank/DDBJ databases">
        <authorList>
            <person name="Qin X."/>
            <person name="Weinstock G.M."/>
        </authorList>
    </citation>
    <scope>NUCLEOTIDE SEQUENCE [LARGE SCALE GENOMIC DNA]</scope>
    <source>
        <strain evidence="2">ATCC 10953</strain>
    </source>
</reference>
<sequence>MKIYFIAENNGETEIVAIPVVQNIEVMNCDTTDEEFTTIDGNTLNLIGGKGLKKFSFSSFFPSKLYSFVSFLNFKEPKYYVKFFEKYRDLKLPVRIIIVDKYQVILNMLCRYNFTYNFRDRAGDIPYTLDITEYILPINKTTAPIESNKPKNTKDNTNITKDKKTKIKNKIKDNANKKPKK</sequence>
<reference evidence="2" key="2">
    <citation type="submission" date="2007-05" db="EMBL/GenBank/DDBJ databases">
        <title>Genome sequence of Fusobacterium nucleatum subspecies polymorphum - a genetically tractable Fusobacterium.</title>
        <authorList>
            <person name="Karpathy S.E."/>
            <person name="Xiang Q."/>
            <person name="Gioia J."/>
            <person name="Jiang H."/>
            <person name="Liu Y."/>
            <person name="Petrosino J.F."/>
            <person name="Yerrapragada S."/>
            <person name="Fox G.E."/>
            <person name="Kinder Haake S."/>
            <person name="Weinstock G.M."/>
            <person name="Highlander S.K."/>
        </authorList>
    </citation>
    <scope>NUCLEOTIDE SEQUENCE [LARGE SCALE GENOMIC DNA]</scope>
    <source>
        <strain evidence="2">ATCC 10953</strain>
    </source>
</reference>
<dbReference type="AlphaFoldDB" id="A5TX47"/>
<gene>
    <name evidence="2" type="ORF">FNP_1699</name>
</gene>
<feature type="compositionally biased region" description="Basic and acidic residues" evidence="1">
    <location>
        <begin position="170"/>
        <end position="181"/>
    </location>
</feature>
<dbReference type="GeneID" id="45635623"/>
<evidence type="ECO:0008006" key="3">
    <source>
        <dbReference type="Google" id="ProtNLM"/>
    </source>
</evidence>
<proteinExistence type="predicted"/>
<dbReference type="RefSeq" id="WP_005898281.1">
    <property type="nucleotide sequence ID" value="NZ_CM000440.1"/>
</dbReference>